<dbReference type="AlphaFoldDB" id="A0A166WYX2"/>
<sequence length="55" mass="5869">LIYCGGHQRCDGELQGSQITVHTNLQQIFKTALSSSYAQALGANVGAALDFDGYH</sequence>
<accession>A0A166WYX2</accession>
<dbReference type="Proteomes" id="UP000076532">
    <property type="component" value="Unassembled WGS sequence"/>
</dbReference>
<evidence type="ECO:0000313" key="1">
    <source>
        <dbReference type="EMBL" id="KZP34254.1"/>
    </source>
</evidence>
<keyword evidence="2" id="KW-1185">Reference proteome</keyword>
<protein>
    <submittedName>
        <fullName evidence="1">Uncharacterized protein</fullName>
    </submittedName>
</protein>
<evidence type="ECO:0000313" key="2">
    <source>
        <dbReference type="Proteomes" id="UP000076532"/>
    </source>
</evidence>
<dbReference type="EMBL" id="KV417480">
    <property type="protein sequence ID" value="KZP34254.1"/>
    <property type="molecule type" value="Genomic_DNA"/>
</dbReference>
<reference evidence="1 2" key="1">
    <citation type="journal article" date="2016" name="Mol. Biol. Evol.">
        <title>Comparative Genomics of Early-Diverging Mushroom-Forming Fungi Provides Insights into the Origins of Lignocellulose Decay Capabilities.</title>
        <authorList>
            <person name="Nagy L.G."/>
            <person name="Riley R."/>
            <person name="Tritt A."/>
            <person name="Adam C."/>
            <person name="Daum C."/>
            <person name="Floudas D."/>
            <person name="Sun H."/>
            <person name="Yadav J.S."/>
            <person name="Pangilinan J."/>
            <person name="Larsson K.H."/>
            <person name="Matsuura K."/>
            <person name="Barry K."/>
            <person name="Labutti K."/>
            <person name="Kuo R."/>
            <person name="Ohm R.A."/>
            <person name="Bhattacharya S.S."/>
            <person name="Shirouzu T."/>
            <person name="Yoshinaga Y."/>
            <person name="Martin F.M."/>
            <person name="Grigoriev I.V."/>
            <person name="Hibbett D.S."/>
        </authorList>
    </citation>
    <scope>NUCLEOTIDE SEQUENCE [LARGE SCALE GENOMIC DNA]</scope>
    <source>
        <strain evidence="1 2">CBS 109695</strain>
    </source>
</reference>
<organism evidence="1 2">
    <name type="scientific">Athelia psychrophila</name>
    <dbReference type="NCBI Taxonomy" id="1759441"/>
    <lineage>
        <taxon>Eukaryota</taxon>
        <taxon>Fungi</taxon>
        <taxon>Dikarya</taxon>
        <taxon>Basidiomycota</taxon>
        <taxon>Agaricomycotina</taxon>
        <taxon>Agaricomycetes</taxon>
        <taxon>Agaricomycetidae</taxon>
        <taxon>Atheliales</taxon>
        <taxon>Atheliaceae</taxon>
        <taxon>Athelia</taxon>
    </lineage>
</organism>
<proteinExistence type="predicted"/>
<gene>
    <name evidence="1" type="ORF">FIBSPDRAFT_846359</name>
</gene>
<feature type="non-terminal residue" evidence="1">
    <location>
        <position position="1"/>
    </location>
</feature>
<name>A0A166WYX2_9AGAM</name>